<proteinExistence type="predicted"/>
<protein>
    <submittedName>
        <fullName evidence="1">Uncharacterized protein</fullName>
    </submittedName>
</protein>
<name>A0A822YHV2_NELNU</name>
<evidence type="ECO:0000313" key="2">
    <source>
        <dbReference type="Proteomes" id="UP000607653"/>
    </source>
</evidence>
<accession>A0A822YHV2</accession>
<organism evidence="1 2">
    <name type="scientific">Nelumbo nucifera</name>
    <name type="common">Sacred lotus</name>
    <dbReference type="NCBI Taxonomy" id="4432"/>
    <lineage>
        <taxon>Eukaryota</taxon>
        <taxon>Viridiplantae</taxon>
        <taxon>Streptophyta</taxon>
        <taxon>Embryophyta</taxon>
        <taxon>Tracheophyta</taxon>
        <taxon>Spermatophyta</taxon>
        <taxon>Magnoliopsida</taxon>
        <taxon>Proteales</taxon>
        <taxon>Nelumbonaceae</taxon>
        <taxon>Nelumbo</taxon>
    </lineage>
</organism>
<evidence type="ECO:0000313" key="1">
    <source>
        <dbReference type="EMBL" id="DAD30506.1"/>
    </source>
</evidence>
<dbReference type="Proteomes" id="UP000607653">
    <property type="component" value="Unassembled WGS sequence"/>
</dbReference>
<reference evidence="1 2" key="1">
    <citation type="journal article" date="2020" name="Mol. Biol. Evol.">
        <title>Distinct Expression and Methylation Patterns for Genes with Different Fates following a Single Whole-Genome Duplication in Flowering Plants.</title>
        <authorList>
            <person name="Shi T."/>
            <person name="Rahmani R.S."/>
            <person name="Gugger P.F."/>
            <person name="Wang M."/>
            <person name="Li H."/>
            <person name="Zhang Y."/>
            <person name="Li Z."/>
            <person name="Wang Q."/>
            <person name="Van de Peer Y."/>
            <person name="Marchal K."/>
            <person name="Chen J."/>
        </authorList>
    </citation>
    <scope>NUCLEOTIDE SEQUENCE [LARGE SCALE GENOMIC DNA]</scope>
    <source>
        <tissue evidence="1">Leaf</tissue>
    </source>
</reference>
<dbReference type="AlphaFoldDB" id="A0A822YHV2"/>
<gene>
    <name evidence="1" type="ORF">HUJ06_009357</name>
</gene>
<keyword evidence="2" id="KW-1185">Reference proteome</keyword>
<sequence>MCTLVNQPIIQPSIAVYPDSRR</sequence>
<dbReference type="EMBL" id="DUZY01000003">
    <property type="protein sequence ID" value="DAD30506.1"/>
    <property type="molecule type" value="Genomic_DNA"/>
</dbReference>
<comment type="caution">
    <text evidence="1">The sequence shown here is derived from an EMBL/GenBank/DDBJ whole genome shotgun (WGS) entry which is preliminary data.</text>
</comment>